<dbReference type="GO" id="GO:0005737">
    <property type="term" value="C:cytoplasm"/>
    <property type="evidence" value="ECO:0007669"/>
    <property type="project" value="TreeGrafter"/>
</dbReference>
<evidence type="ECO:0000313" key="2">
    <source>
        <dbReference type="EMBL" id="KAF7730385.1"/>
    </source>
</evidence>
<dbReference type="OrthoDB" id="10266696at2759"/>
<dbReference type="Proteomes" id="UP000605846">
    <property type="component" value="Unassembled WGS sequence"/>
</dbReference>
<feature type="compositionally biased region" description="Low complexity" evidence="1">
    <location>
        <begin position="120"/>
        <end position="136"/>
    </location>
</feature>
<feature type="compositionally biased region" description="Basic and acidic residues" evidence="1">
    <location>
        <begin position="139"/>
        <end position="149"/>
    </location>
</feature>
<dbReference type="InterPro" id="IPR051718">
    <property type="entry name" value="ARF_GTPase-activating"/>
</dbReference>
<dbReference type="SUPFAM" id="SSF57863">
    <property type="entry name" value="ArfGap/RecO-like zinc finger"/>
    <property type="match status" value="1"/>
</dbReference>
<dbReference type="Gene3D" id="1.10.220.150">
    <property type="entry name" value="Arf GTPase activating protein"/>
    <property type="match status" value="1"/>
</dbReference>
<evidence type="ECO:0008006" key="4">
    <source>
        <dbReference type="Google" id="ProtNLM"/>
    </source>
</evidence>
<feature type="region of interest" description="Disordered" evidence="1">
    <location>
        <begin position="42"/>
        <end position="106"/>
    </location>
</feature>
<dbReference type="GO" id="GO:0005096">
    <property type="term" value="F:GTPase activator activity"/>
    <property type="evidence" value="ECO:0007669"/>
    <property type="project" value="TreeGrafter"/>
</dbReference>
<dbReference type="InterPro" id="IPR038508">
    <property type="entry name" value="ArfGAP_dom_sf"/>
</dbReference>
<evidence type="ECO:0000313" key="3">
    <source>
        <dbReference type="Proteomes" id="UP000605846"/>
    </source>
</evidence>
<comment type="caution">
    <text evidence="2">The sequence shown here is derived from an EMBL/GenBank/DDBJ whole genome shotgun (WGS) entry which is preliminary data.</text>
</comment>
<dbReference type="PANTHER" id="PTHR45705:SF1">
    <property type="entry name" value="FI20236P1"/>
    <property type="match status" value="1"/>
</dbReference>
<name>A0A8H7BU91_9FUNG</name>
<sequence>MIKWGNERANKYWEANLNDRKPTESNMEMWIRAKYEQKRWAMKGPIPDPSTLGAEEVPTVAKPASPPPAQSSTISATSTPKRPEFGNLDDFLGSPSSKPQQSAASKLQGADFFFDNTVTSNNKTRNATATNASSATIPKSEKPPHDDFKSSILSLYSQTPSNPSVSSMPTGGYVNNMANYHQQLSGLTMGMPSSGVIPQAPAGQAAMYQNVWNNFGNAPTGNGAGFGSSLGQPQQPVNNLPQGSQFFSMNNQAADKKPAYEPGSAIPDAFNMLQVLS</sequence>
<protein>
    <recommendedName>
        <fullName evidence="4">Stromal membrane-associated protein</fullName>
    </recommendedName>
</protein>
<feature type="region of interest" description="Disordered" evidence="1">
    <location>
        <begin position="120"/>
        <end position="149"/>
    </location>
</feature>
<feature type="compositionally biased region" description="Low complexity" evidence="1">
    <location>
        <begin position="70"/>
        <end position="80"/>
    </location>
</feature>
<organism evidence="2 3">
    <name type="scientific">Apophysomyces ossiformis</name>
    <dbReference type="NCBI Taxonomy" id="679940"/>
    <lineage>
        <taxon>Eukaryota</taxon>
        <taxon>Fungi</taxon>
        <taxon>Fungi incertae sedis</taxon>
        <taxon>Mucoromycota</taxon>
        <taxon>Mucoromycotina</taxon>
        <taxon>Mucoromycetes</taxon>
        <taxon>Mucorales</taxon>
        <taxon>Mucorineae</taxon>
        <taxon>Mucoraceae</taxon>
        <taxon>Apophysomyces</taxon>
    </lineage>
</organism>
<gene>
    <name evidence="2" type="ORF">EC973_002191</name>
</gene>
<dbReference type="EMBL" id="JABAYA010000016">
    <property type="protein sequence ID" value="KAF7730385.1"/>
    <property type="molecule type" value="Genomic_DNA"/>
</dbReference>
<accession>A0A8H7BU91</accession>
<dbReference type="AlphaFoldDB" id="A0A8H7BU91"/>
<evidence type="ECO:0000256" key="1">
    <source>
        <dbReference type="SAM" id="MobiDB-lite"/>
    </source>
</evidence>
<proteinExistence type="predicted"/>
<dbReference type="PANTHER" id="PTHR45705">
    <property type="entry name" value="FI20236P1"/>
    <property type="match status" value="1"/>
</dbReference>
<keyword evidence="3" id="KW-1185">Reference proteome</keyword>
<dbReference type="InterPro" id="IPR037278">
    <property type="entry name" value="ARFGAP/RecO"/>
</dbReference>
<reference evidence="2" key="1">
    <citation type="submission" date="2020-01" db="EMBL/GenBank/DDBJ databases">
        <title>Genome Sequencing of Three Apophysomyces-Like Fungal Strains Confirms a Novel Fungal Genus in the Mucoromycota with divergent Burkholderia-like Endosymbiotic Bacteria.</title>
        <authorList>
            <person name="Stajich J.E."/>
            <person name="Macias A.M."/>
            <person name="Carter-House D."/>
            <person name="Lovett B."/>
            <person name="Kasson L.R."/>
            <person name="Berry K."/>
            <person name="Grigoriev I."/>
            <person name="Chang Y."/>
            <person name="Spatafora J."/>
            <person name="Kasson M.T."/>
        </authorList>
    </citation>
    <scope>NUCLEOTIDE SEQUENCE</scope>
    <source>
        <strain evidence="2">NRRL A-21654</strain>
    </source>
</reference>
<feature type="compositionally biased region" description="Low complexity" evidence="1">
    <location>
        <begin position="94"/>
        <end position="106"/>
    </location>
</feature>